<dbReference type="EMBL" id="PUHZ01000005">
    <property type="protein sequence ID" value="PQO47284.1"/>
    <property type="molecule type" value="Genomic_DNA"/>
</dbReference>
<dbReference type="Proteomes" id="UP000237819">
    <property type="component" value="Unassembled WGS sequence"/>
</dbReference>
<dbReference type="InterPro" id="IPR001611">
    <property type="entry name" value="Leu-rich_rpt"/>
</dbReference>
<dbReference type="AlphaFoldDB" id="A0A2S8GT92"/>
<dbReference type="InterPro" id="IPR032675">
    <property type="entry name" value="LRR_dom_sf"/>
</dbReference>
<reference evidence="1 2" key="1">
    <citation type="submission" date="2018-02" db="EMBL/GenBank/DDBJ databases">
        <title>Comparative genomes isolates from brazilian mangrove.</title>
        <authorList>
            <person name="Araujo J.E."/>
            <person name="Taketani R.G."/>
            <person name="Silva M.C.P."/>
            <person name="Loureco M.V."/>
            <person name="Andreote F.D."/>
        </authorList>
    </citation>
    <scope>NUCLEOTIDE SEQUENCE [LARGE SCALE GENOMIC DNA]</scope>
    <source>
        <strain evidence="1 2">Nap-Phe MGV</strain>
    </source>
</reference>
<evidence type="ECO:0000313" key="1">
    <source>
        <dbReference type="EMBL" id="PQO47284.1"/>
    </source>
</evidence>
<dbReference type="PANTHER" id="PTHR45752">
    <property type="entry name" value="LEUCINE-RICH REPEAT-CONTAINING"/>
    <property type="match status" value="1"/>
</dbReference>
<protein>
    <recommendedName>
        <fullName evidence="3">Leucine Rich repeats (2 copies)</fullName>
    </recommendedName>
</protein>
<dbReference type="RefSeq" id="WP_105334172.1">
    <property type="nucleotide sequence ID" value="NZ_PUHZ01000005.1"/>
</dbReference>
<name>A0A2S8GT92_9BACT</name>
<evidence type="ECO:0000313" key="2">
    <source>
        <dbReference type="Proteomes" id="UP000237819"/>
    </source>
</evidence>
<organism evidence="1 2">
    <name type="scientific">Blastopirellula marina</name>
    <dbReference type="NCBI Taxonomy" id="124"/>
    <lineage>
        <taxon>Bacteria</taxon>
        <taxon>Pseudomonadati</taxon>
        <taxon>Planctomycetota</taxon>
        <taxon>Planctomycetia</taxon>
        <taxon>Pirellulales</taxon>
        <taxon>Pirellulaceae</taxon>
        <taxon>Blastopirellula</taxon>
    </lineage>
</organism>
<evidence type="ECO:0008006" key="3">
    <source>
        <dbReference type="Google" id="ProtNLM"/>
    </source>
</evidence>
<gene>
    <name evidence="1" type="ORF">C5Y93_04380</name>
</gene>
<accession>A0A2S8GT92</accession>
<dbReference type="SUPFAM" id="SSF52047">
    <property type="entry name" value="RNI-like"/>
    <property type="match status" value="1"/>
</dbReference>
<proteinExistence type="predicted"/>
<comment type="caution">
    <text evidence="1">The sequence shown here is derived from an EMBL/GenBank/DDBJ whole genome shotgun (WGS) entry which is preliminary data.</text>
</comment>
<dbReference type="InterPro" id="IPR050715">
    <property type="entry name" value="LRR-SigEffector_domain"/>
</dbReference>
<dbReference type="Pfam" id="PF13516">
    <property type="entry name" value="LRR_6"/>
    <property type="match status" value="1"/>
</dbReference>
<sequence length="552" mass="60873">MNAAQPGETRRSFLVQLAGITLGTFLLPFPRSAETKQVADWCSTDLQMPQLLELVGTPTWLLCKGEEDGDGDYPGLLFFVSGQGAQFIYAREAGRDSDDYRELRRFYESTLNPGCPQIDPHTIFPIRRTPEELACIRNRMLHQDSWDPIFAYANYLKSQGDELGDYIEADALTLSMSGDDPRWDEMCQREFTMRDRMHRRLLEPLGALGIWPTVGTMFAPTMWLNFGIVETAVVNVHGILPDRIDWLFQAAPGLSELTIDFDDWDLPAIISRPQMSQIVELTFGHGLDRHVTAADMAAISQSKTLGRLRSLNLSFNKIEAGLDSLSDSALLGQLEVLNLQSCAIPPEAQSKFFASRRTGKLTSLNMKGNGVTAEALEQFPPGDWSSLATLELGDSEFGLAGLQHVLATDLEALTALELDQCKLDDAAFQLLADWPGLAQLERLNVSNNPITDEGLGALAKSGKLANLQTLNISHLPCSGDAIASLLELEELQDLSELTCFTCYGAKIDSDSAARIARSAALKNLETFTIGDVEEPGKQMLIDEFDDRISFVT</sequence>
<dbReference type="Gene3D" id="3.80.10.10">
    <property type="entry name" value="Ribonuclease Inhibitor"/>
    <property type="match status" value="2"/>
</dbReference>
<dbReference type="PANTHER" id="PTHR45752:SF187">
    <property type="entry name" value="LEUCINE-RICH REPEAT AND IQ DOMAIN-CONTAINING PROTEIN 4"/>
    <property type="match status" value="1"/>
</dbReference>